<keyword evidence="1" id="KW-0732">Signal</keyword>
<evidence type="ECO:0000313" key="2">
    <source>
        <dbReference type="EMBL" id="GIX67062.1"/>
    </source>
</evidence>
<protein>
    <submittedName>
        <fullName evidence="2">Uncharacterized protein</fullName>
    </submittedName>
</protein>
<dbReference type="EMBL" id="BPLR01019372">
    <property type="protein sequence ID" value="GIX67062.1"/>
    <property type="molecule type" value="Genomic_DNA"/>
</dbReference>
<evidence type="ECO:0000256" key="1">
    <source>
        <dbReference type="SAM" id="SignalP"/>
    </source>
</evidence>
<gene>
    <name evidence="2" type="ORF">CEXT_792631</name>
</gene>
<reference evidence="2 3" key="1">
    <citation type="submission" date="2021-06" db="EMBL/GenBank/DDBJ databases">
        <title>Caerostris extrusa draft genome.</title>
        <authorList>
            <person name="Kono N."/>
            <person name="Arakawa K."/>
        </authorList>
    </citation>
    <scope>NUCLEOTIDE SEQUENCE [LARGE SCALE GENOMIC DNA]</scope>
</reference>
<proteinExistence type="predicted"/>
<feature type="chain" id="PRO_5043954957" evidence="1">
    <location>
        <begin position="17"/>
        <end position="73"/>
    </location>
</feature>
<dbReference type="Proteomes" id="UP001054945">
    <property type="component" value="Unassembled WGS sequence"/>
</dbReference>
<keyword evidence="3" id="KW-1185">Reference proteome</keyword>
<name>A0AAV4M5D1_CAEEX</name>
<sequence>MAKRKRVRFNCAARFPALTALLRSLQPLAVVPGRTERFEGMLLEDMDFLLRISDKKYPILFSALIMDNERYLL</sequence>
<feature type="signal peptide" evidence="1">
    <location>
        <begin position="1"/>
        <end position="16"/>
    </location>
</feature>
<comment type="caution">
    <text evidence="2">The sequence shown here is derived from an EMBL/GenBank/DDBJ whole genome shotgun (WGS) entry which is preliminary data.</text>
</comment>
<accession>A0AAV4M5D1</accession>
<organism evidence="2 3">
    <name type="scientific">Caerostris extrusa</name>
    <name type="common">Bark spider</name>
    <name type="synonym">Caerostris bankana</name>
    <dbReference type="NCBI Taxonomy" id="172846"/>
    <lineage>
        <taxon>Eukaryota</taxon>
        <taxon>Metazoa</taxon>
        <taxon>Ecdysozoa</taxon>
        <taxon>Arthropoda</taxon>
        <taxon>Chelicerata</taxon>
        <taxon>Arachnida</taxon>
        <taxon>Araneae</taxon>
        <taxon>Araneomorphae</taxon>
        <taxon>Entelegynae</taxon>
        <taxon>Araneoidea</taxon>
        <taxon>Araneidae</taxon>
        <taxon>Caerostris</taxon>
    </lineage>
</organism>
<dbReference type="AlphaFoldDB" id="A0AAV4M5D1"/>
<evidence type="ECO:0000313" key="3">
    <source>
        <dbReference type="Proteomes" id="UP001054945"/>
    </source>
</evidence>